<reference evidence="7" key="1">
    <citation type="submission" date="2024-02" db="UniProtKB">
        <authorList>
            <consortium name="WormBaseParasite"/>
        </authorList>
    </citation>
    <scope>IDENTIFICATION</scope>
</reference>
<feature type="signal peptide" evidence="3">
    <location>
        <begin position="1"/>
        <end position="20"/>
    </location>
</feature>
<dbReference type="PANTHER" id="PTHR10127:SF802">
    <property type="entry name" value="ZINC METALLOPROTEINASE NAS-10"/>
    <property type="match status" value="1"/>
</dbReference>
<dbReference type="InterPro" id="IPR006026">
    <property type="entry name" value="Peptidase_Metallo"/>
</dbReference>
<keyword evidence="6" id="KW-1185">Reference proteome</keyword>
<dbReference type="SUPFAM" id="SSF55486">
    <property type="entry name" value="Metalloproteases ('zincins'), catalytic domain"/>
    <property type="match status" value="1"/>
</dbReference>
<dbReference type="WBParaSite" id="MBELARI_LOCUS789">
    <property type="protein sequence ID" value="MBELARI_LOCUS789"/>
    <property type="gene ID" value="MBELARI_LOCUS789"/>
</dbReference>
<dbReference type="PRINTS" id="PR00480">
    <property type="entry name" value="ASTACIN"/>
</dbReference>
<proteinExistence type="predicted"/>
<feature type="binding site" evidence="2">
    <location>
        <position position="395"/>
    </location>
    <ligand>
        <name>Zn(2+)</name>
        <dbReference type="ChEBI" id="CHEBI:29105"/>
        <note>catalytic</note>
    </ligand>
</feature>
<dbReference type="CDD" id="cd04280">
    <property type="entry name" value="ZnMc_astacin_like"/>
    <property type="match status" value="1"/>
</dbReference>
<feature type="active site" evidence="2">
    <location>
        <position position="396"/>
    </location>
</feature>
<dbReference type="Pfam" id="PF01400">
    <property type="entry name" value="Astacin"/>
    <property type="match status" value="1"/>
</dbReference>
<feature type="region of interest" description="Disordered" evidence="4">
    <location>
        <begin position="899"/>
        <end position="922"/>
    </location>
</feature>
<evidence type="ECO:0000256" key="2">
    <source>
        <dbReference type="PROSITE-ProRule" id="PRU01211"/>
    </source>
</evidence>
<evidence type="ECO:0000256" key="4">
    <source>
        <dbReference type="SAM" id="MobiDB-lite"/>
    </source>
</evidence>
<feature type="binding site" evidence="2">
    <location>
        <position position="405"/>
    </location>
    <ligand>
        <name>Zn(2+)</name>
        <dbReference type="ChEBI" id="CHEBI:29105"/>
        <note>catalytic</note>
    </ligand>
</feature>
<evidence type="ECO:0000256" key="1">
    <source>
        <dbReference type="ARBA" id="ARBA00023157"/>
    </source>
</evidence>
<organism evidence="6 7">
    <name type="scientific">Mesorhabditis belari</name>
    <dbReference type="NCBI Taxonomy" id="2138241"/>
    <lineage>
        <taxon>Eukaryota</taxon>
        <taxon>Metazoa</taxon>
        <taxon>Ecdysozoa</taxon>
        <taxon>Nematoda</taxon>
        <taxon>Chromadorea</taxon>
        <taxon>Rhabditida</taxon>
        <taxon>Rhabditina</taxon>
        <taxon>Rhabditomorpha</taxon>
        <taxon>Rhabditoidea</taxon>
        <taxon>Rhabditidae</taxon>
        <taxon>Mesorhabditinae</taxon>
        <taxon>Mesorhabditis</taxon>
    </lineage>
</organism>
<feature type="binding site" evidence="2">
    <location>
        <position position="399"/>
    </location>
    <ligand>
        <name>Zn(2+)</name>
        <dbReference type="ChEBI" id="CHEBI:29105"/>
        <note>catalytic</note>
    </ligand>
</feature>
<dbReference type="EC" id="3.4.24.-" evidence="3"/>
<evidence type="ECO:0000313" key="7">
    <source>
        <dbReference type="WBParaSite" id="MBELARI_LOCUS789"/>
    </source>
</evidence>
<accession>A0AAF3FMA4</accession>
<keyword evidence="3" id="KW-0732">Signal</keyword>
<protein>
    <recommendedName>
        <fullName evidence="3">Metalloendopeptidase</fullName>
        <ecNumber evidence="3">3.4.24.-</ecNumber>
    </recommendedName>
</protein>
<dbReference type="Proteomes" id="UP000887575">
    <property type="component" value="Unassembled WGS sequence"/>
</dbReference>
<dbReference type="GO" id="GO:0004222">
    <property type="term" value="F:metalloendopeptidase activity"/>
    <property type="evidence" value="ECO:0007669"/>
    <property type="project" value="UniProtKB-UniRule"/>
</dbReference>
<dbReference type="Gene3D" id="3.40.390.10">
    <property type="entry name" value="Collagenase (Catalytic Domain)"/>
    <property type="match status" value="1"/>
</dbReference>
<dbReference type="AlphaFoldDB" id="A0AAF3FMA4"/>
<dbReference type="InterPro" id="IPR034035">
    <property type="entry name" value="Astacin-like_dom"/>
</dbReference>
<feature type="chain" id="PRO_5041771270" description="Metalloendopeptidase" evidence="3">
    <location>
        <begin position="21"/>
        <end position="1033"/>
    </location>
</feature>
<feature type="domain" description="Peptidase M12A" evidence="5">
    <location>
        <begin position="289"/>
        <end position="501"/>
    </location>
</feature>
<keyword evidence="2 3" id="KW-0862">Zinc</keyword>
<dbReference type="PROSITE" id="PS51864">
    <property type="entry name" value="ASTACIN"/>
    <property type="match status" value="1"/>
</dbReference>
<dbReference type="SMART" id="SM00235">
    <property type="entry name" value="ZnMc"/>
    <property type="match status" value="1"/>
</dbReference>
<dbReference type="GO" id="GO:0006508">
    <property type="term" value="P:proteolysis"/>
    <property type="evidence" value="ECO:0007669"/>
    <property type="project" value="UniProtKB-KW"/>
</dbReference>
<keyword evidence="2 3" id="KW-0645">Protease</keyword>
<keyword evidence="2 3" id="KW-0482">Metalloprotease</keyword>
<keyword evidence="2 3" id="KW-0378">Hydrolase</keyword>
<keyword evidence="2 3" id="KW-0479">Metal-binding</keyword>
<evidence type="ECO:0000259" key="5">
    <source>
        <dbReference type="PROSITE" id="PS51864"/>
    </source>
</evidence>
<dbReference type="PANTHER" id="PTHR10127">
    <property type="entry name" value="DISCOIDIN, CUB, EGF, LAMININ , AND ZINC METALLOPROTEASE DOMAIN CONTAINING"/>
    <property type="match status" value="1"/>
</dbReference>
<keyword evidence="1" id="KW-1015">Disulfide bond</keyword>
<sequence>MLLLLFIGAIGAQWIGGGNGGLLSGLGFGGNGAQNFQNPNQQWQQPQNGGVLDDLLGSLGMMQNNNQLLQPQQSSQGEHGGIAQNGLTNDLSRLLHQGDPGHHQWEEHARRFCGKYPTHQKCVGGKFPEFSEIEGMLANIGRSVQNLVPQIPRITLNNPLNGVPFDLASLINNSLMGIGEINVNAVQSIQNVCQRMDCNEQKAAYTESRSYVREKMLNFEKIVHGKDTSNDLDLRLERTRQVKQALIDRANLQGVVTPADDGVFDKDILLTTEQADFMLNELGKSGGMRKKRSSLFFEEEYVKKWDLRKPIKYTFHESLEEWDKNDVRMGIAEITRNVECLKFEFLDSAPSGPHLHFMKIENSNFCGLSYTGRLDTGNPIYLSFTCGNPRGIAIHEIMHALGVAHQHLRTDRDDWIEIDWTNINPQHYDMFAVSNARMFTTYGIPYDYKSIMHYNAYTAAVDTRKPTMKPRQSATQNIRFLGQRDQMSTRDIELLKKMYCKLEYTKQVPPWGYAEAIGLIGAFLSKDYEKNPSRNVLQDVKNYANSLNRAKGLSEEDQKKVMENLLGIGEMKMDNLSSKLTDDLKTKIGEAGKSYRESLAKHMLILEKEQELPESVKTWMNEMIIKPLKETQQLFEAYLSNQQSTQNSQKFEQKINEEKVKNLGTKFSSLMKEGIKKLQAEVLQEKRNNYRHFDALTDLMQRAQVVYNMIELMRNSIIFSGDGGKVNELIKQQNANRNATEVERSNWKVSASENEFNYNAVNLTDDGFKEKEALNTIYQKFANNNWKDGSPINYYFLLSYDEKPMTKSSKNYTHIVEINNKTVVLHMRSQLMEMDPKSAPYLWFNWYPKMARTLEFEILDELNRIDPTNQTMEELQKVVHDRAIKKCLNCQTILTSIDGPSDSYSDGKEPSPAVEDDKDDATHYGWNRADEELKSIGSMHSAPLIPALTPTPYEPLQATTLPTNIPKDHKGRPLILSPQHCAQVKKYADMYNVSDVLSWVKQNCHFAQMFVPEATCEEVNILVASCYTNHYLQ</sequence>
<evidence type="ECO:0000256" key="3">
    <source>
        <dbReference type="RuleBase" id="RU361183"/>
    </source>
</evidence>
<dbReference type="InterPro" id="IPR055352">
    <property type="entry name" value="CCD_aECM"/>
</dbReference>
<dbReference type="Pfam" id="PF23626">
    <property type="entry name" value="CCD_aECM"/>
    <property type="match status" value="1"/>
</dbReference>
<dbReference type="InterPro" id="IPR001506">
    <property type="entry name" value="Peptidase_M12A"/>
</dbReference>
<dbReference type="GO" id="GO:0008270">
    <property type="term" value="F:zinc ion binding"/>
    <property type="evidence" value="ECO:0007669"/>
    <property type="project" value="UniProtKB-UniRule"/>
</dbReference>
<name>A0AAF3FMA4_9BILA</name>
<comment type="caution">
    <text evidence="2">Lacks conserved residue(s) required for the propagation of feature annotation.</text>
</comment>
<evidence type="ECO:0000313" key="6">
    <source>
        <dbReference type="Proteomes" id="UP000887575"/>
    </source>
</evidence>
<comment type="cofactor">
    <cofactor evidence="2 3">
        <name>Zn(2+)</name>
        <dbReference type="ChEBI" id="CHEBI:29105"/>
    </cofactor>
    <text evidence="2 3">Binds 1 zinc ion per subunit.</text>
</comment>
<dbReference type="InterPro" id="IPR024079">
    <property type="entry name" value="MetalloPept_cat_dom_sf"/>
</dbReference>